<keyword evidence="9" id="KW-1185">Reference proteome</keyword>
<dbReference type="SMART" id="SM00382">
    <property type="entry name" value="AAA"/>
    <property type="match status" value="1"/>
</dbReference>
<evidence type="ECO:0000256" key="6">
    <source>
        <dbReference type="ARBA" id="ARBA00023163"/>
    </source>
</evidence>
<keyword evidence="4" id="KW-0238">DNA-binding</keyword>
<dbReference type="SUPFAM" id="SSF55781">
    <property type="entry name" value="GAF domain-like"/>
    <property type="match status" value="1"/>
</dbReference>
<dbReference type="InterPro" id="IPR002197">
    <property type="entry name" value="HTH_Fis"/>
</dbReference>
<dbReference type="CDD" id="cd00009">
    <property type="entry name" value="AAA"/>
    <property type="match status" value="1"/>
</dbReference>
<dbReference type="GO" id="GO:0005524">
    <property type="term" value="F:ATP binding"/>
    <property type="evidence" value="ECO:0007669"/>
    <property type="project" value="UniProtKB-KW"/>
</dbReference>
<dbReference type="Gene3D" id="3.30.450.40">
    <property type="match status" value="1"/>
</dbReference>
<dbReference type="Pfam" id="PF13185">
    <property type="entry name" value="GAF_2"/>
    <property type="match status" value="1"/>
</dbReference>
<evidence type="ECO:0000259" key="7">
    <source>
        <dbReference type="PROSITE" id="PS50045"/>
    </source>
</evidence>
<dbReference type="Gene3D" id="1.10.8.60">
    <property type="match status" value="1"/>
</dbReference>
<keyword evidence="1" id="KW-0547">Nucleotide-binding</keyword>
<gene>
    <name evidence="8" type="ORF">Dthio_PD3852</name>
</gene>
<keyword evidence="5" id="KW-0010">Activator</keyword>
<evidence type="ECO:0000256" key="1">
    <source>
        <dbReference type="ARBA" id="ARBA00022741"/>
    </source>
</evidence>
<dbReference type="SUPFAM" id="SSF52540">
    <property type="entry name" value="P-loop containing nucleoside triphosphate hydrolases"/>
    <property type="match status" value="1"/>
</dbReference>
<dbReference type="GO" id="GO:0006355">
    <property type="term" value="P:regulation of DNA-templated transcription"/>
    <property type="evidence" value="ECO:0007669"/>
    <property type="project" value="InterPro"/>
</dbReference>
<dbReference type="PANTHER" id="PTHR32071">
    <property type="entry name" value="TRANSCRIPTIONAL REGULATORY PROTEIN"/>
    <property type="match status" value="1"/>
</dbReference>
<dbReference type="PROSITE" id="PS50045">
    <property type="entry name" value="SIGMA54_INTERACT_4"/>
    <property type="match status" value="1"/>
</dbReference>
<dbReference type="FunFam" id="3.40.50.300:FF:000006">
    <property type="entry name" value="DNA-binding transcriptional regulator NtrC"/>
    <property type="match status" value="1"/>
</dbReference>
<evidence type="ECO:0000313" key="8">
    <source>
        <dbReference type="EMBL" id="EFI36380.1"/>
    </source>
</evidence>
<protein>
    <submittedName>
        <fullName evidence="8">Transcriptional regulator, NifA subfamily, Fis Family</fullName>
    </submittedName>
</protein>
<evidence type="ECO:0000256" key="5">
    <source>
        <dbReference type="ARBA" id="ARBA00023159"/>
    </source>
</evidence>
<evidence type="ECO:0000313" key="9">
    <source>
        <dbReference type="Proteomes" id="UP000005496"/>
    </source>
</evidence>
<dbReference type="InterPro" id="IPR003018">
    <property type="entry name" value="GAF"/>
</dbReference>
<dbReference type="PROSITE" id="PS00675">
    <property type="entry name" value="SIGMA54_INTERACT_1"/>
    <property type="match status" value="1"/>
</dbReference>
<dbReference type="Gene3D" id="3.40.50.300">
    <property type="entry name" value="P-loop containing nucleotide triphosphate hydrolases"/>
    <property type="match status" value="1"/>
</dbReference>
<dbReference type="Pfam" id="PF02954">
    <property type="entry name" value="HTH_8"/>
    <property type="match status" value="1"/>
</dbReference>
<dbReference type="RefSeq" id="WP_008869496.1">
    <property type="nucleotide sequence ID" value="NZ_ACJN02000001.1"/>
</dbReference>
<dbReference type="InterPro" id="IPR009057">
    <property type="entry name" value="Homeodomain-like_sf"/>
</dbReference>
<dbReference type="GO" id="GO:0043565">
    <property type="term" value="F:sequence-specific DNA binding"/>
    <property type="evidence" value="ECO:0007669"/>
    <property type="project" value="InterPro"/>
</dbReference>
<dbReference type="Gene3D" id="1.10.10.60">
    <property type="entry name" value="Homeodomain-like"/>
    <property type="match status" value="1"/>
</dbReference>
<comment type="caution">
    <text evidence="8">The sequence shown here is derived from an EMBL/GenBank/DDBJ whole genome shotgun (WGS) entry which is preliminary data.</text>
</comment>
<dbReference type="PROSITE" id="PS00688">
    <property type="entry name" value="SIGMA54_INTERACT_3"/>
    <property type="match status" value="1"/>
</dbReference>
<dbReference type="InterPro" id="IPR025944">
    <property type="entry name" value="Sigma_54_int_dom_CS"/>
</dbReference>
<dbReference type="InterPro" id="IPR029016">
    <property type="entry name" value="GAF-like_dom_sf"/>
</dbReference>
<proteinExistence type="predicted"/>
<dbReference type="Proteomes" id="UP000005496">
    <property type="component" value="Unassembled WGS sequence"/>
</dbReference>
<dbReference type="InterPro" id="IPR002078">
    <property type="entry name" value="Sigma_54_int"/>
</dbReference>
<dbReference type="PROSITE" id="PS00676">
    <property type="entry name" value="SIGMA54_INTERACT_2"/>
    <property type="match status" value="1"/>
</dbReference>
<dbReference type="EMBL" id="ACJN02000001">
    <property type="protein sequence ID" value="EFI36380.1"/>
    <property type="molecule type" value="Genomic_DNA"/>
</dbReference>
<accession>D6SKH7</accession>
<dbReference type="OrthoDB" id="9763792at2"/>
<keyword evidence="2" id="KW-0067">ATP-binding</keyword>
<dbReference type="Pfam" id="PF25601">
    <property type="entry name" value="AAA_lid_14"/>
    <property type="match status" value="1"/>
</dbReference>
<dbReference type="AlphaFoldDB" id="D6SKH7"/>
<evidence type="ECO:0000256" key="3">
    <source>
        <dbReference type="ARBA" id="ARBA00023015"/>
    </source>
</evidence>
<dbReference type="SUPFAM" id="SSF46689">
    <property type="entry name" value="Homeodomain-like"/>
    <property type="match status" value="1"/>
</dbReference>
<keyword evidence="6" id="KW-0804">Transcription</keyword>
<dbReference type="InterPro" id="IPR025662">
    <property type="entry name" value="Sigma_54_int_dom_ATP-bd_1"/>
</dbReference>
<dbReference type="PANTHER" id="PTHR32071:SF117">
    <property type="entry name" value="PTS-DEPENDENT DIHYDROXYACETONE KINASE OPERON REGULATORY PROTEIN-RELATED"/>
    <property type="match status" value="1"/>
</dbReference>
<feature type="domain" description="Sigma-54 factor interaction" evidence="7">
    <location>
        <begin position="196"/>
        <end position="425"/>
    </location>
</feature>
<keyword evidence="3" id="KW-0805">Transcription regulation</keyword>
<dbReference type="InterPro" id="IPR003593">
    <property type="entry name" value="AAA+_ATPase"/>
</dbReference>
<dbReference type="eggNOG" id="COG3829">
    <property type="taxonomic scope" value="Bacteria"/>
</dbReference>
<dbReference type="InterPro" id="IPR058031">
    <property type="entry name" value="AAA_lid_NorR"/>
</dbReference>
<dbReference type="Pfam" id="PF00158">
    <property type="entry name" value="Sigma54_activat"/>
    <property type="match status" value="1"/>
</dbReference>
<dbReference type="InterPro" id="IPR027417">
    <property type="entry name" value="P-loop_NTPase"/>
</dbReference>
<dbReference type="SMART" id="SM00065">
    <property type="entry name" value="GAF"/>
    <property type="match status" value="1"/>
</dbReference>
<evidence type="ECO:0000256" key="4">
    <source>
        <dbReference type="ARBA" id="ARBA00023125"/>
    </source>
</evidence>
<evidence type="ECO:0000256" key="2">
    <source>
        <dbReference type="ARBA" id="ARBA00022840"/>
    </source>
</evidence>
<reference evidence="8" key="1">
    <citation type="submission" date="2010-05" db="EMBL/GenBank/DDBJ databases">
        <title>The draft genome of Desulfonatronospira thiodismutans ASO3-1.</title>
        <authorList>
            <consortium name="US DOE Joint Genome Institute (JGI-PGF)"/>
            <person name="Lucas S."/>
            <person name="Copeland A."/>
            <person name="Lapidus A."/>
            <person name="Cheng J.-F."/>
            <person name="Bruce D."/>
            <person name="Goodwin L."/>
            <person name="Pitluck S."/>
            <person name="Chertkov O."/>
            <person name="Brettin T."/>
            <person name="Detter J.C."/>
            <person name="Han C."/>
            <person name="Land M.L."/>
            <person name="Hauser L."/>
            <person name="Kyrpides N."/>
            <person name="Mikhailova N."/>
            <person name="Muyzer G."/>
            <person name="Woyke T."/>
        </authorList>
    </citation>
    <scope>NUCLEOTIDE SEQUENCE [LARGE SCALE GENOMIC DNA]</scope>
    <source>
        <strain evidence="8">ASO3-1</strain>
    </source>
</reference>
<organism evidence="8 9">
    <name type="scientific">Desulfonatronospira thiodismutans ASO3-1</name>
    <dbReference type="NCBI Taxonomy" id="555779"/>
    <lineage>
        <taxon>Bacteria</taxon>
        <taxon>Pseudomonadati</taxon>
        <taxon>Thermodesulfobacteriota</taxon>
        <taxon>Desulfovibrionia</taxon>
        <taxon>Desulfovibrionales</taxon>
        <taxon>Desulfonatronovibrionaceae</taxon>
        <taxon>Desulfonatronospira</taxon>
    </lineage>
</organism>
<sequence>MASKKLSRGVSTEVIIRELVRRVSSPVSRSSFFQSLSRLIQQQFSFDRLCINLYDPNSELISFFTAAEGTVVNALSPTRKAEKSTVAGHVISTKKPVIITDLAQYFSEELQNPLTESGLTTTMAFPLIINDDIIGTIHCSFVQEPDNLYAIMEFFLDIAPYIAICIGALIASEQKERWVATNIASHSDPKISQEGFIYESAKIRQVMKTADRVARLEIPVLILGETGTGKSLLANIIHSISKRHNNTFVHVNCPAIAESLFESELFGHAKGAFTGALSSRVGRLELAQKGTLFLDEIAELSLEMQSKILHVLDYQSFQRVGESSSIPVQTRIIAATNINVDKAIRQDKLRKDLYYRLSTYIIEIPPLRERPEDIPVLSNYFINELSTSQGLPKINLSDELMHALINYYWPGNIRELKNVLNQLLVKNFIANKIDCNDIKEVMSMDTMNSRIPEKNNCTDDSDNSGNIDDVSMSLQEVEKRHIKEVLHFTKGVISGPKGAATLLGLPRSTLQHRMRKLGITN</sequence>
<name>D6SKH7_9BACT</name>
<dbReference type="InterPro" id="IPR025943">
    <property type="entry name" value="Sigma_54_int_dom_ATP-bd_2"/>
</dbReference>